<keyword evidence="3" id="KW-0847">Vitamin C</keyword>
<dbReference type="InterPro" id="IPR050295">
    <property type="entry name" value="Plant_2OG-oxidoreductases"/>
</dbReference>
<dbReference type="Gene3D" id="2.60.120.330">
    <property type="entry name" value="B-lactam Antibiotic, Isopenicillin N Synthase, Chain"/>
    <property type="match status" value="1"/>
</dbReference>
<keyword evidence="5" id="KW-0560">Oxidoreductase</keyword>
<name>A0ABU6T457_9FABA</name>
<comment type="caution">
    <text evidence="7">The sequence shown here is derived from an EMBL/GenBank/DDBJ whole genome shotgun (WGS) entry which is preliminary data.</text>
</comment>
<organism evidence="7 8">
    <name type="scientific">Stylosanthes scabra</name>
    <dbReference type="NCBI Taxonomy" id="79078"/>
    <lineage>
        <taxon>Eukaryota</taxon>
        <taxon>Viridiplantae</taxon>
        <taxon>Streptophyta</taxon>
        <taxon>Embryophyta</taxon>
        <taxon>Tracheophyta</taxon>
        <taxon>Spermatophyta</taxon>
        <taxon>Magnoliopsida</taxon>
        <taxon>eudicotyledons</taxon>
        <taxon>Gunneridae</taxon>
        <taxon>Pentapetalae</taxon>
        <taxon>rosids</taxon>
        <taxon>fabids</taxon>
        <taxon>Fabales</taxon>
        <taxon>Fabaceae</taxon>
        <taxon>Papilionoideae</taxon>
        <taxon>50 kb inversion clade</taxon>
        <taxon>dalbergioids sensu lato</taxon>
        <taxon>Dalbergieae</taxon>
        <taxon>Pterocarpus clade</taxon>
        <taxon>Stylosanthes</taxon>
    </lineage>
</organism>
<keyword evidence="2 5" id="KW-0479">Metal-binding</keyword>
<evidence type="ECO:0000313" key="7">
    <source>
        <dbReference type="EMBL" id="MED6142728.1"/>
    </source>
</evidence>
<dbReference type="InterPro" id="IPR005123">
    <property type="entry name" value="Oxoglu/Fe-dep_dioxygenase_dom"/>
</dbReference>
<evidence type="ECO:0000256" key="3">
    <source>
        <dbReference type="ARBA" id="ARBA00022896"/>
    </source>
</evidence>
<dbReference type="Proteomes" id="UP001341840">
    <property type="component" value="Unassembled WGS sequence"/>
</dbReference>
<sequence>MEKLVSSWGNNVKSVPESYIFPPELRPGNNHKIPFNTSIPVIDLSELENDHHRFQTIQTIVKASEEFGFFQVINHGIDINLMKETRNVMKEVFEMSDEYKRKLYSEDPLKPCRLHTSRPTHATDGNQHLWRDYLNHPCHPLEEWQHLWPQNPTKYREYVGACSVEVKKLASRILRLISEGLGLKCEYFDKELSGSMLVSVNHYPACPEPSLTLGVSKHSDPNLITILLQDYVSGLQVLHHGQWIAVEPLPDAFLVNVGFQLQIISNGRLKCSDHRAVTNSSDARTTAAFFVAPLLDCVIEPAQAFIDEHHPPLFKSFKYKDFRSYYIAEKGDTEVVMKSFLA</sequence>
<evidence type="ECO:0000313" key="8">
    <source>
        <dbReference type="Proteomes" id="UP001341840"/>
    </source>
</evidence>
<dbReference type="PANTHER" id="PTHR47991">
    <property type="entry name" value="OXOGLUTARATE/IRON-DEPENDENT DIOXYGENASE"/>
    <property type="match status" value="1"/>
</dbReference>
<evidence type="ECO:0000256" key="1">
    <source>
        <dbReference type="ARBA" id="ARBA00008056"/>
    </source>
</evidence>
<keyword evidence="4 5" id="KW-0408">Iron</keyword>
<dbReference type="SUPFAM" id="SSF51197">
    <property type="entry name" value="Clavaminate synthase-like"/>
    <property type="match status" value="1"/>
</dbReference>
<evidence type="ECO:0000256" key="5">
    <source>
        <dbReference type="RuleBase" id="RU003682"/>
    </source>
</evidence>
<evidence type="ECO:0000259" key="6">
    <source>
        <dbReference type="PROSITE" id="PS51471"/>
    </source>
</evidence>
<dbReference type="Pfam" id="PF14226">
    <property type="entry name" value="DIOX_N"/>
    <property type="match status" value="1"/>
</dbReference>
<feature type="domain" description="Fe2OG dioxygenase" evidence="6">
    <location>
        <begin position="192"/>
        <end position="293"/>
    </location>
</feature>
<dbReference type="EMBL" id="JASCZI010090622">
    <property type="protein sequence ID" value="MED6142728.1"/>
    <property type="molecule type" value="Genomic_DNA"/>
</dbReference>
<reference evidence="7 8" key="1">
    <citation type="journal article" date="2023" name="Plants (Basel)">
        <title>Bridging the Gap: Combining Genomics and Transcriptomics Approaches to Understand Stylosanthes scabra, an Orphan Legume from the Brazilian Caatinga.</title>
        <authorList>
            <person name="Ferreira-Neto J.R.C."/>
            <person name="da Silva M.D."/>
            <person name="Binneck E."/>
            <person name="de Melo N.F."/>
            <person name="da Silva R.H."/>
            <person name="de Melo A.L.T.M."/>
            <person name="Pandolfi V."/>
            <person name="Bustamante F.O."/>
            <person name="Brasileiro-Vidal A.C."/>
            <person name="Benko-Iseppon A.M."/>
        </authorList>
    </citation>
    <scope>NUCLEOTIDE SEQUENCE [LARGE SCALE GENOMIC DNA]</scope>
    <source>
        <tissue evidence="7">Leaves</tissue>
    </source>
</reference>
<comment type="similarity">
    <text evidence="1 5">Belongs to the iron/ascorbate-dependent oxidoreductase family.</text>
</comment>
<keyword evidence="8" id="KW-1185">Reference proteome</keyword>
<dbReference type="Pfam" id="PF03171">
    <property type="entry name" value="2OG-FeII_Oxy"/>
    <property type="match status" value="1"/>
</dbReference>
<gene>
    <name evidence="7" type="ORF">PIB30_000293</name>
</gene>
<dbReference type="PROSITE" id="PS51471">
    <property type="entry name" value="FE2OG_OXY"/>
    <property type="match status" value="1"/>
</dbReference>
<accession>A0ABU6T457</accession>
<evidence type="ECO:0000256" key="4">
    <source>
        <dbReference type="ARBA" id="ARBA00023004"/>
    </source>
</evidence>
<dbReference type="InterPro" id="IPR027443">
    <property type="entry name" value="IPNS-like_sf"/>
</dbReference>
<proteinExistence type="inferred from homology"/>
<dbReference type="InterPro" id="IPR044861">
    <property type="entry name" value="IPNS-like_FE2OG_OXY"/>
</dbReference>
<dbReference type="InterPro" id="IPR026992">
    <property type="entry name" value="DIOX_N"/>
</dbReference>
<evidence type="ECO:0000256" key="2">
    <source>
        <dbReference type="ARBA" id="ARBA00022723"/>
    </source>
</evidence>
<protein>
    <recommendedName>
        <fullName evidence="6">Fe2OG dioxygenase domain-containing protein</fullName>
    </recommendedName>
</protein>